<protein>
    <submittedName>
        <fullName evidence="4">Ground-like domain-containing protein</fullName>
    </submittedName>
</protein>
<proteinExistence type="predicted"/>
<feature type="chain" id="PRO_5042231352" evidence="1">
    <location>
        <begin position="16"/>
        <end position="401"/>
    </location>
</feature>
<evidence type="ECO:0000256" key="1">
    <source>
        <dbReference type="SAM" id="SignalP"/>
    </source>
</evidence>
<sequence length="401" mass="42613">MILLWALFSTTSAFGCGLFGGLGGGGCGCGGTPTIGPLPCAPAPPPPPPPVLPPAPCPPQPLCLPPFCGQPAPCGGQLIPPTRPAPLPPLPPPIPLPQPAPLPQPFPQPFPQPLPCGIQPHFTGTPCGGQQVVIGPQPVAPQPMPIGCRIGQVITQTGGCMPAVHEITPAQTYSTGFAPATAAFQPAQQPVFSHSVDPGLGYIEPTQSTIPVEVLSAHGPAYEPQMDRTASVDLRQPIHPSNHYRRKSIEVGMEGNTIKTVNGQELSEPDLMEDSFEEALKREAPSNAGIEVKPTINSQETEKIPVAPIGNKKETSMIDISEIKLSDDPMCNAEELRSIMLQQMSDSLNSSKRMVQMAAEERFGGRFDVICAHGDFSYVTNTELFCQETKNTVSCYVYRQI</sequence>
<dbReference type="Pfam" id="PF04155">
    <property type="entry name" value="Ground-like"/>
    <property type="match status" value="1"/>
</dbReference>
<feature type="domain" description="Ground-like" evidence="2">
    <location>
        <begin position="328"/>
        <end position="398"/>
    </location>
</feature>
<reference evidence="4" key="1">
    <citation type="submission" date="2024-02" db="UniProtKB">
        <authorList>
            <consortium name="WormBaseParasite"/>
        </authorList>
    </citation>
    <scope>IDENTIFICATION</scope>
</reference>
<keyword evidence="3" id="KW-1185">Reference proteome</keyword>
<evidence type="ECO:0000259" key="2">
    <source>
        <dbReference type="Pfam" id="PF04155"/>
    </source>
</evidence>
<accession>A0AAF3J9E3</accession>
<dbReference type="InterPro" id="IPR007284">
    <property type="entry name" value="Ground-like_dom"/>
</dbReference>
<evidence type="ECO:0000313" key="3">
    <source>
        <dbReference type="Proteomes" id="UP000887575"/>
    </source>
</evidence>
<organism evidence="3 4">
    <name type="scientific">Mesorhabditis belari</name>
    <dbReference type="NCBI Taxonomy" id="2138241"/>
    <lineage>
        <taxon>Eukaryota</taxon>
        <taxon>Metazoa</taxon>
        <taxon>Ecdysozoa</taxon>
        <taxon>Nematoda</taxon>
        <taxon>Chromadorea</taxon>
        <taxon>Rhabditida</taxon>
        <taxon>Rhabditina</taxon>
        <taxon>Rhabditomorpha</taxon>
        <taxon>Rhabditoidea</taxon>
        <taxon>Rhabditidae</taxon>
        <taxon>Mesorhabditinae</taxon>
        <taxon>Mesorhabditis</taxon>
    </lineage>
</organism>
<evidence type="ECO:0000313" key="4">
    <source>
        <dbReference type="WBParaSite" id="MBELARI_LOCUS4738"/>
    </source>
</evidence>
<dbReference type="AlphaFoldDB" id="A0AAF3J9E3"/>
<keyword evidence="1" id="KW-0732">Signal</keyword>
<dbReference type="WBParaSite" id="MBELARI_LOCUS4738">
    <property type="protein sequence ID" value="MBELARI_LOCUS4738"/>
    <property type="gene ID" value="MBELARI_LOCUS4738"/>
</dbReference>
<dbReference type="Proteomes" id="UP000887575">
    <property type="component" value="Unassembled WGS sequence"/>
</dbReference>
<feature type="signal peptide" evidence="1">
    <location>
        <begin position="1"/>
        <end position="15"/>
    </location>
</feature>
<name>A0AAF3J9E3_9BILA</name>